<name>A0A9Q0LJT5_ANAIG</name>
<accession>A0A9Q0LJT5</accession>
<dbReference type="Gene3D" id="3.40.50.300">
    <property type="entry name" value="P-loop containing nucleotide triphosphate hydrolases"/>
    <property type="match status" value="1"/>
</dbReference>
<dbReference type="SUPFAM" id="SSF52540">
    <property type="entry name" value="P-loop containing nucleoside triphosphate hydrolases"/>
    <property type="match status" value="1"/>
</dbReference>
<gene>
    <name evidence="1" type="ORF">M0811_08374</name>
</gene>
<sequence length="650" mass="77190">MTQQAHLVQSKILAFLNTNQKGFEMKEINNLTQLLNTLDFGKTFHQVSLSENKYIFQETPLGDTFTIGYETGAESVNFFIPTTIPKPIFFDFHQTFKIRQYENNIHKIYPYYFWPQFHKSYVHFTNQLSESKKIDQNDPKMQIIQSEQISKEVPNLHENSFVEFKGFTKNPVIITDVISKIVEYAVSFLNYSALNNNTKIPGSIYIGVEETKNISRKPKNVYFAEKPNDLEEIFVDVSDLSIHLDPFIKNPKIQFHLRKKVQTKLANPQSIAESFWENNIQLLAFIWDDEEPDIQQPVYGLPISSQEKDDFLGYLKKLFFNGRCTVKVCQNKKIYRNYKPLSNNEFTQIIQVLKQNAKSKSVLVSKNKQMLIIENEKETDNFIKKRFIFWPTIPLANIKPFYQKIGDRYLFQFQFKPDLLFHFFGYPEIYLQEYHLNDRNRNYFEIMAKYFPQSFPNFAFIKKPDLKLPESIKMMIEEIDFQRNNFIYIYGPKNSGKTIVGQLVANKIREKYPQFIFHYFNCGDFSNINDIQRVFVAHLTHEYDYLGEKYSSEEIQEKFESLFSPNFPHLLFFDDFPEEGEFSNWNKLYRDLNFPQNIIVIGTSFIQDSIFENIYEIDLITATEQITEFYERHPFWLQVAQITKIDSNWK</sequence>
<dbReference type="InterPro" id="IPR027417">
    <property type="entry name" value="P-loop_NTPase"/>
</dbReference>
<organism evidence="1 2">
    <name type="scientific">Anaeramoeba ignava</name>
    <name type="common">Anaerobic marine amoeba</name>
    <dbReference type="NCBI Taxonomy" id="1746090"/>
    <lineage>
        <taxon>Eukaryota</taxon>
        <taxon>Metamonada</taxon>
        <taxon>Anaeramoebidae</taxon>
        <taxon>Anaeramoeba</taxon>
    </lineage>
</organism>
<dbReference type="AlphaFoldDB" id="A0A9Q0LJT5"/>
<keyword evidence="2" id="KW-1185">Reference proteome</keyword>
<evidence type="ECO:0000313" key="1">
    <source>
        <dbReference type="EMBL" id="KAJ5073810.1"/>
    </source>
</evidence>
<dbReference type="Proteomes" id="UP001149090">
    <property type="component" value="Unassembled WGS sequence"/>
</dbReference>
<dbReference type="EMBL" id="JAPDFW010000072">
    <property type="protein sequence ID" value="KAJ5073810.1"/>
    <property type="molecule type" value="Genomic_DNA"/>
</dbReference>
<protein>
    <submittedName>
        <fullName evidence="1">Chromosomal replication initiator protein DNAa</fullName>
    </submittedName>
</protein>
<comment type="caution">
    <text evidence="1">The sequence shown here is derived from an EMBL/GenBank/DDBJ whole genome shotgun (WGS) entry which is preliminary data.</text>
</comment>
<proteinExistence type="predicted"/>
<evidence type="ECO:0000313" key="2">
    <source>
        <dbReference type="Proteomes" id="UP001149090"/>
    </source>
</evidence>
<reference evidence="1" key="1">
    <citation type="submission" date="2022-10" db="EMBL/GenBank/DDBJ databases">
        <title>Novel sulphate-reducing endosymbionts in the free-living metamonad Anaeramoeba.</title>
        <authorList>
            <person name="Jerlstrom-Hultqvist J."/>
            <person name="Cepicka I."/>
            <person name="Gallot-Lavallee L."/>
            <person name="Salas-Leiva D."/>
            <person name="Curtis B.A."/>
            <person name="Zahonova K."/>
            <person name="Pipaliya S."/>
            <person name="Dacks J."/>
            <person name="Roger A.J."/>
        </authorList>
    </citation>
    <scope>NUCLEOTIDE SEQUENCE</scope>
    <source>
        <strain evidence="1">BMAN</strain>
    </source>
</reference>